<dbReference type="KEGG" id="dvv:114329566"/>
<dbReference type="Pfam" id="PF01063">
    <property type="entry name" value="Aminotran_4"/>
    <property type="match status" value="1"/>
</dbReference>
<comment type="catalytic activity">
    <reaction evidence="11">
        <text>L-valine + 2-oxoglutarate = 3-methyl-2-oxobutanoate + L-glutamate</text>
        <dbReference type="Rhea" id="RHEA:24813"/>
        <dbReference type="ChEBI" id="CHEBI:11851"/>
        <dbReference type="ChEBI" id="CHEBI:16810"/>
        <dbReference type="ChEBI" id="CHEBI:29985"/>
        <dbReference type="ChEBI" id="CHEBI:57762"/>
        <dbReference type="EC" id="2.6.1.42"/>
    </reaction>
</comment>
<evidence type="ECO:0000256" key="8">
    <source>
        <dbReference type="PIRSR" id="PIRSR006468-1"/>
    </source>
</evidence>
<reference evidence="12" key="1">
    <citation type="submission" date="2025-08" db="UniProtKB">
        <authorList>
            <consortium name="RefSeq"/>
        </authorList>
    </citation>
    <scope>IDENTIFICATION</scope>
    <source>
        <tissue evidence="12">Whole insect</tissue>
    </source>
</reference>
<dbReference type="GO" id="GO:0004084">
    <property type="term" value="F:branched-chain-amino-acid transaminase activity"/>
    <property type="evidence" value="ECO:0007669"/>
    <property type="project" value="UniProtKB-EC"/>
</dbReference>
<dbReference type="FunFam" id="3.20.10.10:FF:000004">
    <property type="entry name" value="Branched-chain-amino-acid aminotransferase"/>
    <property type="match status" value="1"/>
</dbReference>
<evidence type="ECO:0000256" key="11">
    <source>
        <dbReference type="RuleBase" id="RU004517"/>
    </source>
</evidence>
<dbReference type="OrthoDB" id="1732691at2759"/>
<dbReference type="InterPro" id="IPR043132">
    <property type="entry name" value="BCAT-like_C"/>
</dbReference>
<sequence>MKNMAVISSKQNVCRWILKHQHKLKQAVRACSLQVKEAPQLDDLPNERYEAESSEVTFKYEDLSTKLADPGRLRMKPDVSELKFGHFFTDHMMKIHYHEKLGGWQKPKIIPFENLQLHPAARVLHYAMELFEGTKVYRGVDGKLRWFRPNLNMVRMNRSAATLGLPTFNGDELTKCIRRLVQIDQEWVPHNEKASLYIRPTLIAIDGTLGVARSESSLLYVIMCPVGSYWSDGQDDSVRLYADPRFTRAWPGGCGSSKLGSNYAPTIRIQSDAQKRGLQQVLWLYGPEHYLTEVGTMNIFIIYKDTNGEKVMATPPLNDLILPGVTRDSCLALGRQWKEFRVEERMLTMRELIALQKQGRLLEMFGAGTACIISPVASIEFLGETIPIPTMQQDVPIYRKLRDYLSAIQYGHIEHPWAMPID</sequence>
<proteinExistence type="inferred from homology"/>
<dbReference type="EC" id="2.6.1.42" evidence="11"/>
<dbReference type="GO" id="GO:0009098">
    <property type="term" value="P:L-leucine biosynthetic process"/>
    <property type="evidence" value="ECO:0007669"/>
    <property type="project" value="TreeGrafter"/>
</dbReference>
<evidence type="ECO:0000256" key="6">
    <source>
        <dbReference type="ARBA" id="ARBA00022898"/>
    </source>
</evidence>
<dbReference type="FunFam" id="3.30.470.10:FF:000002">
    <property type="entry name" value="Branched-chain-amino-acid aminotransferase"/>
    <property type="match status" value="1"/>
</dbReference>
<comment type="catalytic activity">
    <reaction evidence="11">
        <text>L-leucine + 2-oxoglutarate = 4-methyl-2-oxopentanoate + L-glutamate</text>
        <dbReference type="Rhea" id="RHEA:18321"/>
        <dbReference type="ChEBI" id="CHEBI:16810"/>
        <dbReference type="ChEBI" id="CHEBI:17865"/>
        <dbReference type="ChEBI" id="CHEBI:29985"/>
        <dbReference type="ChEBI" id="CHEBI:57427"/>
        <dbReference type="EC" id="2.6.1.42"/>
    </reaction>
</comment>
<evidence type="ECO:0000313" key="12">
    <source>
        <dbReference type="RefSeq" id="XP_028134514.1"/>
    </source>
</evidence>
<dbReference type="PROSITE" id="PS00770">
    <property type="entry name" value="AA_TRANSFER_CLASS_4"/>
    <property type="match status" value="1"/>
</dbReference>
<dbReference type="PANTHER" id="PTHR11825:SF44">
    <property type="entry name" value="BRANCHED-CHAIN-AMINO-ACID AMINOTRANSFERASE"/>
    <property type="match status" value="1"/>
</dbReference>
<evidence type="ECO:0000256" key="5">
    <source>
        <dbReference type="ARBA" id="ARBA00022679"/>
    </source>
</evidence>
<evidence type="ECO:0000256" key="4">
    <source>
        <dbReference type="ARBA" id="ARBA00022605"/>
    </source>
</evidence>
<keyword evidence="3 11" id="KW-0032">Aminotransferase</keyword>
<name>A0A6P7FER1_DIAVI</name>
<dbReference type="InterPro" id="IPR043131">
    <property type="entry name" value="BCAT-like_N"/>
</dbReference>
<dbReference type="Gene3D" id="3.30.470.10">
    <property type="match status" value="1"/>
</dbReference>
<dbReference type="RefSeq" id="XP_028134514.1">
    <property type="nucleotide sequence ID" value="XM_028278713.1"/>
</dbReference>
<comment type="catalytic activity">
    <reaction evidence="11">
        <text>L-isoleucine + 2-oxoglutarate = (S)-3-methyl-2-oxopentanoate + L-glutamate</text>
        <dbReference type="Rhea" id="RHEA:24801"/>
        <dbReference type="ChEBI" id="CHEBI:16810"/>
        <dbReference type="ChEBI" id="CHEBI:29985"/>
        <dbReference type="ChEBI" id="CHEBI:35146"/>
        <dbReference type="ChEBI" id="CHEBI:58045"/>
        <dbReference type="EC" id="2.6.1.42"/>
    </reaction>
</comment>
<keyword evidence="6 10" id="KW-0663">Pyridoxal phosphate</keyword>
<evidence type="ECO:0000256" key="1">
    <source>
        <dbReference type="ARBA" id="ARBA00001933"/>
    </source>
</evidence>
<dbReference type="AlphaFoldDB" id="A0A6P7FER1"/>
<evidence type="ECO:0000256" key="2">
    <source>
        <dbReference type="ARBA" id="ARBA00009320"/>
    </source>
</evidence>
<protein>
    <recommendedName>
        <fullName evidence="11">Branched-chain-amino-acid aminotransferase</fullName>
        <ecNumber evidence="11">2.6.1.42</ecNumber>
    </recommendedName>
</protein>
<organism evidence="12">
    <name type="scientific">Diabrotica virgifera virgifera</name>
    <name type="common">western corn rootworm</name>
    <dbReference type="NCBI Taxonomy" id="50390"/>
    <lineage>
        <taxon>Eukaryota</taxon>
        <taxon>Metazoa</taxon>
        <taxon>Ecdysozoa</taxon>
        <taxon>Arthropoda</taxon>
        <taxon>Hexapoda</taxon>
        <taxon>Insecta</taxon>
        <taxon>Pterygota</taxon>
        <taxon>Neoptera</taxon>
        <taxon>Endopterygota</taxon>
        <taxon>Coleoptera</taxon>
        <taxon>Polyphaga</taxon>
        <taxon>Cucujiformia</taxon>
        <taxon>Chrysomeloidea</taxon>
        <taxon>Chrysomelidae</taxon>
        <taxon>Galerucinae</taxon>
        <taxon>Diabroticina</taxon>
        <taxon>Diabroticites</taxon>
        <taxon>Diabrotica</taxon>
    </lineage>
</organism>
<dbReference type="FunCoup" id="A0A6P7FER1">
    <property type="interactions" value="776"/>
</dbReference>
<keyword evidence="5 11" id="KW-0808">Transferase</keyword>
<gene>
    <name evidence="12" type="primary">LOC114329566</name>
</gene>
<accession>A0A6P7FER1</accession>
<evidence type="ECO:0000256" key="10">
    <source>
        <dbReference type="RuleBase" id="RU004516"/>
    </source>
</evidence>
<dbReference type="PIRSF" id="PIRSF006468">
    <property type="entry name" value="BCAT1"/>
    <property type="match status" value="1"/>
</dbReference>
<dbReference type="GO" id="GO:0009099">
    <property type="term" value="P:L-valine biosynthetic process"/>
    <property type="evidence" value="ECO:0007669"/>
    <property type="project" value="TreeGrafter"/>
</dbReference>
<dbReference type="InterPro" id="IPR005786">
    <property type="entry name" value="B_amino_transII"/>
</dbReference>
<dbReference type="NCBIfam" id="TIGR01123">
    <property type="entry name" value="ilvE_II"/>
    <property type="match status" value="1"/>
</dbReference>
<keyword evidence="7 11" id="KW-0100">Branched-chain amino acid biosynthesis</keyword>
<evidence type="ECO:0000256" key="7">
    <source>
        <dbReference type="ARBA" id="ARBA00023304"/>
    </source>
</evidence>
<evidence type="ECO:0000256" key="9">
    <source>
        <dbReference type="RuleBase" id="RU004106"/>
    </source>
</evidence>
<keyword evidence="4 11" id="KW-0028">Amino-acid biosynthesis</keyword>
<dbReference type="InterPro" id="IPR018300">
    <property type="entry name" value="Aminotrans_IV_CS"/>
</dbReference>
<evidence type="ECO:0000256" key="3">
    <source>
        <dbReference type="ARBA" id="ARBA00022576"/>
    </source>
</evidence>
<dbReference type="NCBIfam" id="NF009897">
    <property type="entry name" value="PRK13357.1"/>
    <property type="match status" value="1"/>
</dbReference>
<dbReference type="CDD" id="cd01557">
    <property type="entry name" value="BCAT_beta_family"/>
    <property type="match status" value="1"/>
</dbReference>
<dbReference type="GO" id="GO:0005739">
    <property type="term" value="C:mitochondrion"/>
    <property type="evidence" value="ECO:0007669"/>
    <property type="project" value="TreeGrafter"/>
</dbReference>
<dbReference type="InterPro" id="IPR036038">
    <property type="entry name" value="Aminotransferase-like"/>
</dbReference>
<feature type="modified residue" description="N6-(pyridoxal phosphate)lysine" evidence="8">
    <location>
        <position position="258"/>
    </location>
</feature>
<dbReference type="PANTHER" id="PTHR11825">
    <property type="entry name" value="SUBGROUP IIII AMINOTRANSFERASE"/>
    <property type="match status" value="1"/>
</dbReference>
<dbReference type="SUPFAM" id="SSF56752">
    <property type="entry name" value="D-aminoacid aminotransferase-like PLP-dependent enzymes"/>
    <property type="match status" value="1"/>
</dbReference>
<dbReference type="Gene3D" id="3.20.10.10">
    <property type="entry name" value="D-amino Acid Aminotransferase, subunit A, domain 2"/>
    <property type="match status" value="1"/>
</dbReference>
<dbReference type="InParanoid" id="A0A6P7FER1"/>
<comment type="cofactor">
    <cofactor evidence="1 10">
        <name>pyridoxal 5'-phosphate</name>
        <dbReference type="ChEBI" id="CHEBI:597326"/>
    </cofactor>
</comment>
<dbReference type="InterPro" id="IPR033939">
    <property type="entry name" value="BCAT_family"/>
</dbReference>
<dbReference type="InterPro" id="IPR001544">
    <property type="entry name" value="Aminotrans_IV"/>
</dbReference>
<comment type="similarity">
    <text evidence="2 9">Belongs to the class-IV pyridoxal-phosphate-dependent aminotransferase family.</text>
</comment>